<protein>
    <submittedName>
        <fullName evidence="1">Uncharacterized protein</fullName>
    </submittedName>
</protein>
<gene>
    <name evidence="1" type="ORF">TR125993</name>
</gene>
<reference evidence="1" key="1">
    <citation type="submission" date="2016-01" db="EMBL/GenBank/DDBJ databases">
        <title>Reference transcriptome for the parasite Schistocephalus solidus: insights into the molecular evolution of parasitism.</title>
        <authorList>
            <person name="Hebert F.O."/>
            <person name="Grambauer S."/>
            <person name="Barber I."/>
            <person name="Landry C.R."/>
            <person name="Aubin-Horth N."/>
        </authorList>
    </citation>
    <scope>NUCLEOTIDE SEQUENCE</scope>
</reference>
<evidence type="ECO:0000313" key="1">
    <source>
        <dbReference type="EMBL" id="JAP41302.1"/>
    </source>
</evidence>
<dbReference type="AlphaFoldDB" id="A0A0X3P001"/>
<sequence>MSARTTSRDCVEGLVSSRCGFPVDITPVILAGGGDQTERAPCLVDSTVDGTQGSNNFTRLFNRKTRRDRFRCGEVRSQTQFGCLRVYLRHKSSTEQELQSRNIKSTFRQKRMRW</sequence>
<accession>A0A0X3P001</accession>
<organism evidence="1">
    <name type="scientific">Schistocephalus solidus</name>
    <name type="common">Tapeworm</name>
    <dbReference type="NCBI Taxonomy" id="70667"/>
    <lineage>
        <taxon>Eukaryota</taxon>
        <taxon>Metazoa</taxon>
        <taxon>Spiralia</taxon>
        <taxon>Lophotrochozoa</taxon>
        <taxon>Platyhelminthes</taxon>
        <taxon>Cestoda</taxon>
        <taxon>Eucestoda</taxon>
        <taxon>Diphyllobothriidea</taxon>
        <taxon>Diphyllobothriidae</taxon>
        <taxon>Schistocephalus</taxon>
    </lineage>
</organism>
<name>A0A0X3P001_SCHSO</name>
<dbReference type="EMBL" id="GEEE01021923">
    <property type="protein sequence ID" value="JAP41302.1"/>
    <property type="molecule type" value="Transcribed_RNA"/>
</dbReference>
<proteinExistence type="predicted"/>